<organism evidence="1 2">
    <name type="scientific">Candidatus Mcinerneyibacterium aminivorans</name>
    <dbReference type="NCBI Taxonomy" id="2703815"/>
    <lineage>
        <taxon>Bacteria</taxon>
        <taxon>Candidatus Macinerneyibacteriota</taxon>
        <taxon>Candidatus Mcinerneyibacteria</taxon>
        <taxon>Candidatus Mcinerneyibacteriales</taxon>
        <taxon>Candidatus Mcinerneyibacteriaceae</taxon>
        <taxon>Candidatus Mcinerneyibacterium</taxon>
    </lineage>
</organism>
<reference evidence="1" key="1">
    <citation type="submission" date="2019-08" db="EMBL/GenBank/DDBJ databases">
        <title>Genomic characterization of a novel candidate phylum (ARYD3) from a high temperature, high salinity tertiary oil reservoir in north central Oklahoma, USA.</title>
        <authorList>
            <person name="Youssef N.H."/>
            <person name="Yadav A."/>
            <person name="Elshahed M.S."/>
        </authorList>
    </citation>
    <scope>NUCLEOTIDE SEQUENCE [LARGE SCALE GENOMIC DNA]</scope>
    <source>
        <strain evidence="1">ARYD3</strain>
    </source>
</reference>
<evidence type="ECO:0000313" key="1">
    <source>
        <dbReference type="EMBL" id="TYB31802.1"/>
    </source>
</evidence>
<dbReference type="AlphaFoldDB" id="A0A5D0MHD7"/>
<name>A0A5D0MHD7_9BACT</name>
<protein>
    <submittedName>
        <fullName evidence="1">Uncharacterized protein</fullName>
    </submittedName>
</protein>
<evidence type="ECO:0000313" key="2">
    <source>
        <dbReference type="Proteomes" id="UP000324143"/>
    </source>
</evidence>
<gene>
    <name evidence="1" type="ORF">FXF47_02715</name>
</gene>
<comment type="caution">
    <text evidence="1">The sequence shown here is derived from an EMBL/GenBank/DDBJ whole genome shotgun (WGS) entry which is preliminary data.</text>
</comment>
<sequence length="100" mass="11065">MDADLTKKDGEFTDIRNISLGSEFKLLKFINLRLGTIITPGMSDKLNKSAQLITTGLGLDFKYVRMDLAAALTPEDLKLNFDEENMPQRIGIAASIGINF</sequence>
<accession>A0A5D0MHD7</accession>
<dbReference type="EMBL" id="VSIX01000029">
    <property type="protein sequence ID" value="TYB31802.1"/>
    <property type="molecule type" value="Genomic_DNA"/>
</dbReference>
<dbReference type="Proteomes" id="UP000324143">
    <property type="component" value="Unassembled WGS sequence"/>
</dbReference>
<keyword evidence="2" id="KW-1185">Reference proteome</keyword>
<proteinExistence type="predicted"/>